<dbReference type="GO" id="GO:0003677">
    <property type="term" value="F:DNA binding"/>
    <property type="evidence" value="ECO:0007669"/>
    <property type="project" value="UniProtKB-KW"/>
</dbReference>
<sequence length="333" mass="36334">MFPATSEAETATSDAANTLLPYSLMQQQCESPGYLLSAAPPPFLPGQYGQSRNMSAMGTALTHVMSGQQHGGGGALTTSYTPSEGFYIPSALDSPNSTYSSSSSGYWAGQKRLRNQDDSASQFSEQAQRVYLPPSTFDGAEREADIALAAVAAAPPPPLPDASSEPELHSGETRRRYRGVRQRPWGKYAAEIRDPHRATRVWLGTFDTAEAAAIAYDKAALGFRGSRAKLNFPENARIIPPLQPQELQPPPLFGQTAAAKPPSPPPATSYPSSLFPEDARDYSEYSQLLQSTGGLEYRSVTRARICSSRCFPLLRHLRRRFLLHHLSLRFTLP</sequence>
<feature type="region of interest" description="Disordered" evidence="7">
    <location>
        <begin position="243"/>
        <end position="272"/>
    </location>
</feature>
<dbReference type="PRINTS" id="PR00367">
    <property type="entry name" value="ETHRSPELEMNT"/>
</dbReference>
<dbReference type="InterPro" id="IPR016177">
    <property type="entry name" value="DNA-bd_dom_sf"/>
</dbReference>
<evidence type="ECO:0000256" key="7">
    <source>
        <dbReference type="SAM" id="MobiDB-lite"/>
    </source>
</evidence>
<dbReference type="InterPro" id="IPR036955">
    <property type="entry name" value="AP2/ERF_dom_sf"/>
</dbReference>
<dbReference type="PANTHER" id="PTHR31190:SF473">
    <property type="entry name" value="OS05G0437100 PROTEIN"/>
    <property type="match status" value="1"/>
</dbReference>
<gene>
    <name evidence="9" type="ORF">CASFOL_016849</name>
</gene>
<dbReference type="EMBL" id="JAVIJP010000018">
    <property type="protein sequence ID" value="KAL3638942.1"/>
    <property type="molecule type" value="Genomic_DNA"/>
</dbReference>
<keyword evidence="3" id="KW-0805">Transcription regulation</keyword>
<reference evidence="10" key="1">
    <citation type="journal article" date="2024" name="IScience">
        <title>Strigolactones Initiate the Formation of Haustorium-like Structures in Castilleja.</title>
        <authorList>
            <person name="Buerger M."/>
            <person name="Peterson D."/>
            <person name="Chory J."/>
        </authorList>
    </citation>
    <scope>NUCLEOTIDE SEQUENCE [LARGE SCALE GENOMIC DNA]</scope>
</reference>
<keyword evidence="6" id="KW-0539">Nucleus</keyword>
<feature type="region of interest" description="Disordered" evidence="7">
    <location>
        <begin position="155"/>
        <end position="179"/>
    </location>
</feature>
<organism evidence="9 10">
    <name type="scientific">Castilleja foliolosa</name>
    <dbReference type="NCBI Taxonomy" id="1961234"/>
    <lineage>
        <taxon>Eukaryota</taxon>
        <taxon>Viridiplantae</taxon>
        <taxon>Streptophyta</taxon>
        <taxon>Embryophyta</taxon>
        <taxon>Tracheophyta</taxon>
        <taxon>Spermatophyta</taxon>
        <taxon>Magnoliopsida</taxon>
        <taxon>eudicotyledons</taxon>
        <taxon>Gunneridae</taxon>
        <taxon>Pentapetalae</taxon>
        <taxon>asterids</taxon>
        <taxon>lamiids</taxon>
        <taxon>Lamiales</taxon>
        <taxon>Orobanchaceae</taxon>
        <taxon>Pedicularideae</taxon>
        <taxon>Castillejinae</taxon>
        <taxon>Castilleja</taxon>
    </lineage>
</organism>
<protein>
    <recommendedName>
        <fullName evidence="8">AP2/ERF domain-containing protein</fullName>
    </recommendedName>
</protein>
<evidence type="ECO:0000256" key="3">
    <source>
        <dbReference type="ARBA" id="ARBA00023015"/>
    </source>
</evidence>
<dbReference type="CDD" id="cd00018">
    <property type="entry name" value="AP2"/>
    <property type="match status" value="1"/>
</dbReference>
<dbReference type="FunFam" id="3.30.730.10:FF:000001">
    <property type="entry name" value="Ethylene-responsive transcription factor 2"/>
    <property type="match status" value="1"/>
</dbReference>
<keyword evidence="2" id="KW-0611">Plant defense</keyword>
<evidence type="ECO:0000256" key="6">
    <source>
        <dbReference type="ARBA" id="ARBA00023242"/>
    </source>
</evidence>
<dbReference type="InterPro" id="IPR001471">
    <property type="entry name" value="AP2/ERF_dom"/>
</dbReference>
<dbReference type="Proteomes" id="UP001632038">
    <property type="component" value="Unassembled WGS sequence"/>
</dbReference>
<dbReference type="AlphaFoldDB" id="A0ABD3DDR2"/>
<evidence type="ECO:0000256" key="1">
    <source>
        <dbReference type="ARBA" id="ARBA00004123"/>
    </source>
</evidence>
<dbReference type="InterPro" id="IPR044808">
    <property type="entry name" value="ERF_plant"/>
</dbReference>
<feature type="compositionally biased region" description="Pro residues" evidence="7">
    <location>
        <begin position="243"/>
        <end position="252"/>
    </location>
</feature>
<evidence type="ECO:0000256" key="2">
    <source>
        <dbReference type="ARBA" id="ARBA00022821"/>
    </source>
</evidence>
<dbReference type="GO" id="GO:0006952">
    <property type="term" value="P:defense response"/>
    <property type="evidence" value="ECO:0007669"/>
    <property type="project" value="UniProtKB-KW"/>
</dbReference>
<evidence type="ECO:0000256" key="5">
    <source>
        <dbReference type="ARBA" id="ARBA00023163"/>
    </source>
</evidence>
<evidence type="ECO:0000313" key="9">
    <source>
        <dbReference type="EMBL" id="KAL3638942.1"/>
    </source>
</evidence>
<dbReference type="GO" id="GO:0005634">
    <property type="term" value="C:nucleus"/>
    <property type="evidence" value="ECO:0007669"/>
    <property type="project" value="UniProtKB-SubCell"/>
</dbReference>
<dbReference type="SMART" id="SM00380">
    <property type="entry name" value="AP2"/>
    <property type="match status" value="1"/>
</dbReference>
<dbReference type="Pfam" id="PF00847">
    <property type="entry name" value="AP2"/>
    <property type="match status" value="1"/>
</dbReference>
<keyword evidence="4" id="KW-0238">DNA-binding</keyword>
<accession>A0ABD3DDR2</accession>
<comment type="subcellular location">
    <subcellularLocation>
        <location evidence="1">Nucleus</location>
    </subcellularLocation>
</comment>
<name>A0ABD3DDR2_9LAMI</name>
<dbReference type="PROSITE" id="PS51032">
    <property type="entry name" value="AP2_ERF"/>
    <property type="match status" value="1"/>
</dbReference>
<proteinExistence type="predicted"/>
<keyword evidence="10" id="KW-1185">Reference proteome</keyword>
<keyword evidence="5" id="KW-0804">Transcription</keyword>
<dbReference type="SUPFAM" id="SSF54171">
    <property type="entry name" value="DNA-binding domain"/>
    <property type="match status" value="1"/>
</dbReference>
<evidence type="ECO:0000256" key="4">
    <source>
        <dbReference type="ARBA" id="ARBA00023125"/>
    </source>
</evidence>
<evidence type="ECO:0000313" key="10">
    <source>
        <dbReference type="Proteomes" id="UP001632038"/>
    </source>
</evidence>
<comment type="caution">
    <text evidence="9">The sequence shown here is derived from an EMBL/GenBank/DDBJ whole genome shotgun (WGS) entry which is preliminary data.</text>
</comment>
<dbReference type="Gene3D" id="3.30.730.10">
    <property type="entry name" value="AP2/ERF domain"/>
    <property type="match status" value="1"/>
</dbReference>
<feature type="domain" description="AP2/ERF" evidence="8">
    <location>
        <begin position="176"/>
        <end position="233"/>
    </location>
</feature>
<evidence type="ECO:0000259" key="8">
    <source>
        <dbReference type="PROSITE" id="PS51032"/>
    </source>
</evidence>
<dbReference type="PANTHER" id="PTHR31190">
    <property type="entry name" value="DNA-BINDING DOMAIN"/>
    <property type="match status" value="1"/>
</dbReference>